<comment type="caution">
    <text evidence="1">The sequence shown here is derived from an EMBL/GenBank/DDBJ whole genome shotgun (WGS) entry which is preliminary data.</text>
</comment>
<gene>
    <name evidence="1" type="ORF">AFUS01_LOCUS34384</name>
</gene>
<dbReference type="Proteomes" id="UP000708208">
    <property type="component" value="Unassembled WGS sequence"/>
</dbReference>
<protein>
    <submittedName>
        <fullName evidence="1">Uncharacterized protein</fullName>
    </submittedName>
</protein>
<evidence type="ECO:0000313" key="1">
    <source>
        <dbReference type="EMBL" id="CAG7824214.1"/>
    </source>
</evidence>
<sequence length="80" mass="8928">MGIRVGRMKKNNPGLYEQILELCSEFSLDVENDIGSSVNTLKVLLAGVEGLELHSEEITKLLKIFRINCFVVPLLEKPAI</sequence>
<organism evidence="1 2">
    <name type="scientific">Allacma fusca</name>
    <dbReference type="NCBI Taxonomy" id="39272"/>
    <lineage>
        <taxon>Eukaryota</taxon>
        <taxon>Metazoa</taxon>
        <taxon>Ecdysozoa</taxon>
        <taxon>Arthropoda</taxon>
        <taxon>Hexapoda</taxon>
        <taxon>Collembola</taxon>
        <taxon>Symphypleona</taxon>
        <taxon>Sminthuridae</taxon>
        <taxon>Allacma</taxon>
    </lineage>
</organism>
<dbReference type="AlphaFoldDB" id="A0A8J2KVH6"/>
<dbReference type="EMBL" id="CAJVCH010532034">
    <property type="protein sequence ID" value="CAG7824214.1"/>
    <property type="molecule type" value="Genomic_DNA"/>
</dbReference>
<dbReference type="OrthoDB" id="265717at2759"/>
<reference evidence="1" key="1">
    <citation type="submission" date="2021-06" db="EMBL/GenBank/DDBJ databases">
        <authorList>
            <person name="Hodson N. C."/>
            <person name="Mongue J. A."/>
            <person name="Jaron S. K."/>
        </authorList>
    </citation>
    <scope>NUCLEOTIDE SEQUENCE</scope>
</reference>
<evidence type="ECO:0000313" key="2">
    <source>
        <dbReference type="Proteomes" id="UP000708208"/>
    </source>
</evidence>
<accession>A0A8J2KVH6</accession>
<proteinExistence type="predicted"/>
<name>A0A8J2KVH6_9HEXA</name>
<feature type="non-terminal residue" evidence="1">
    <location>
        <position position="80"/>
    </location>
</feature>
<keyword evidence="2" id="KW-1185">Reference proteome</keyword>